<evidence type="ECO:0000256" key="1">
    <source>
        <dbReference type="SAM" id="MobiDB-lite"/>
    </source>
</evidence>
<dbReference type="EMBL" id="JAEAOA010000425">
    <property type="protein sequence ID" value="KAK3584496.1"/>
    <property type="molecule type" value="Genomic_DNA"/>
</dbReference>
<evidence type="ECO:0000313" key="2">
    <source>
        <dbReference type="EMBL" id="KAK3584496.1"/>
    </source>
</evidence>
<evidence type="ECO:0000313" key="3">
    <source>
        <dbReference type="Proteomes" id="UP001195483"/>
    </source>
</evidence>
<reference evidence="2" key="1">
    <citation type="journal article" date="2021" name="Genome Biol. Evol.">
        <title>A High-Quality Reference Genome for a Parasitic Bivalve with Doubly Uniparental Inheritance (Bivalvia: Unionida).</title>
        <authorList>
            <person name="Smith C.H."/>
        </authorList>
    </citation>
    <scope>NUCLEOTIDE SEQUENCE</scope>
    <source>
        <strain evidence="2">CHS0354</strain>
    </source>
</reference>
<feature type="region of interest" description="Disordered" evidence="1">
    <location>
        <begin position="37"/>
        <end position="101"/>
    </location>
</feature>
<feature type="compositionally biased region" description="Low complexity" evidence="1">
    <location>
        <begin position="92"/>
        <end position="101"/>
    </location>
</feature>
<name>A0AAE0S355_9BIVA</name>
<comment type="caution">
    <text evidence="2">The sequence shown here is derived from an EMBL/GenBank/DDBJ whole genome shotgun (WGS) entry which is preliminary data.</text>
</comment>
<keyword evidence="3" id="KW-1185">Reference proteome</keyword>
<dbReference type="Proteomes" id="UP001195483">
    <property type="component" value="Unassembled WGS sequence"/>
</dbReference>
<organism evidence="2 3">
    <name type="scientific">Potamilus streckersoni</name>
    <dbReference type="NCBI Taxonomy" id="2493646"/>
    <lineage>
        <taxon>Eukaryota</taxon>
        <taxon>Metazoa</taxon>
        <taxon>Spiralia</taxon>
        <taxon>Lophotrochozoa</taxon>
        <taxon>Mollusca</taxon>
        <taxon>Bivalvia</taxon>
        <taxon>Autobranchia</taxon>
        <taxon>Heteroconchia</taxon>
        <taxon>Palaeoheterodonta</taxon>
        <taxon>Unionida</taxon>
        <taxon>Unionoidea</taxon>
        <taxon>Unionidae</taxon>
        <taxon>Ambleminae</taxon>
        <taxon>Lampsilini</taxon>
        <taxon>Potamilus</taxon>
    </lineage>
</organism>
<accession>A0AAE0S355</accession>
<gene>
    <name evidence="2" type="ORF">CHS0354_006027</name>
</gene>
<reference evidence="2" key="2">
    <citation type="journal article" date="2021" name="Genome Biol. Evol.">
        <title>Developing a high-quality reference genome for a parasitic bivalve with doubly uniparental inheritance (Bivalvia: Unionida).</title>
        <authorList>
            <person name="Smith C.H."/>
        </authorList>
    </citation>
    <scope>NUCLEOTIDE SEQUENCE</scope>
    <source>
        <strain evidence="2">CHS0354</strain>
        <tissue evidence="2">Mantle</tissue>
    </source>
</reference>
<reference evidence="2" key="3">
    <citation type="submission" date="2023-05" db="EMBL/GenBank/DDBJ databases">
        <authorList>
            <person name="Smith C.H."/>
        </authorList>
    </citation>
    <scope>NUCLEOTIDE SEQUENCE</scope>
    <source>
        <strain evidence="2">CHS0354</strain>
        <tissue evidence="2">Mantle</tissue>
    </source>
</reference>
<feature type="compositionally biased region" description="Polar residues" evidence="1">
    <location>
        <begin position="73"/>
        <end position="82"/>
    </location>
</feature>
<sequence length="101" mass="11292">MKSCGHGKSVVMQVFDNFMRGQERLQGMPLTEIIHFSQTEEEKNQADGGWGREGAKGTPPPNHHKNERLSQPERYTTINPTPNQSPLPPCLSPSIPTTPRK</sequence>
<protein>
    <submittedName>
        <fullName evidence="2">Uncharacterized protein</fullName>
    </submittedName>
</protein>
<dbReference type="AlphaFoldDB" id="A0AAE0S355"/>
<proteinExistence type="predicted"/>